<organism evidence="1">
    <name type="scientific">Sesamum latifolium</name>
    <dbReference type="NCBI Taxonomy" id="2727402"/>
    <lineage>
        <taxon>Eukaryota</taxon>
        <taxon>Viridiplantae</taxon>
        <taxon>Streptophyta</taxon>
        <taxon>Embryophyta</taxon>
        <taxon>Tracheophyta</taxon>
        <taxon>Spermatophyta</taxon>
        <taxon>Magnoliopsida</taxon>
        <taxon>eudicotyledons</taxon>
        <taxon>Gunneridae</taxon>
        <taxon>Pentapetalae</taxon>
        <taxon>asterids</taxon>
        <taxon>lamiids</taxon>
        <taxon>Lamiales</taxon>
        <taxon>Pedaliaceae</taxon>
        <taxon>Sesamum</taxon>
    </lineage>
</organism>
<reference evidence="1" key="1">
    <citation type="submission" date="2020-06" db="EMBL/GenBank/DDBJ databases">
        <authorList>
            <person name="Li T."/>
            <person name="Hu X."/>
            <person name="Zhang T."/>
            <person name="Song X."/>
            <person name="Zhang H."/>
            <person name="Dai N."/>
            <person name="Sheng W."/>
            <person name="Hou X."/>
            <person name="Wei L."/>
        </authorList>
    </citation>
    <scope>NUCLEOTIDE SEQUENCE</scope>
    <source>
        <strain evidence="1">KEN1</strain>
        <tissue evidence="1">Leaf</tissue>
    </source>
</reference>
<proteinExistence type="predicted"/>
<protein>
    <submittedName>
        <fullName evidence="1">Uncharacterized protein</fullName>
    </submittedName>
</protein>
<evidence type="ECO:0000313" key="1">
    <source>
        <dbReference type="EMBL" id="KAL0462029.1"/>
    </source>
</evidence>
<accession>A0AAW2Y8K1</accession>
<gene>
    <name evidence="1" type="ORF">Slati_0090500</name>
</gene>
<name>A0AAW2Y8K1_9LAMI</name>
<sequence>MSMGRVFCPKPRRVGPSNSNNTVLLLRFHIRNDVMAFDSKPGAEFLDFIIREVKVDYASVDGVFNWKLRSQSKSIVIP</sequence>
<dbReference type="AlphaFoldDB" id="A0AAW2Y8K1"/>
<comment type="caution">
    <text evidence="1">The sequence shown here is derived from an EMBL/GenBank/DDBJ whole genome shotgun (WGS) entry which is preliminary data.</text>
</comment>
<reference evidence="1" key="2">
    <citation type="journal article" date="2024" name="Plant">
        <title>Genomic evolution and insights into agronomic trait innovations of Sesamum species.</title>
        <authorList>
            <person name="Miao H."/>
            <person name="Wang L."/>
            <person name="Qu L."/>
            <person name="Liu H."/>
            <person name="Sun Y."/>
            <person name="Le M."/>
            <person name="Wang Q."/>
            <person name="Wei S."/>
            <person name="Zheng Y."/>
            <person name="Lin W."/>
            <person name="Duan Y."/>
            <person name="Cao H."/>
            <person name="Xiong S."/>
            <person name="Wang X."/>
            <person name="Wei L."/>
            <person name="Li C."/>
            <person name="Ma Q."/>
            <person name="Ju M."/>
            <person name="Zhao R."/>
            <person name="Li G."/>
            <person name="Mu C."/>
            <person name="Tian Q."/>
            <person name="Mei H."/>
            <person name="Zhang T."/>
            <person name="Gao T."/>
            <person name="Zhang H."/>
        </authorList>
    </citation>
    <scope>NUCLEOTIDE SEQUENCE</scope>
    <source>
        <strain evidence="1">KEN1</strain>
    </source>
</reference>
<dbReference type="EMBL" id="JACGWN010000001">
    <property type="protein sequence ID" value="KAL0462029.1"/>
    <property type="molecule type" value="Genomic_DNA"/>
</dbReference>